<reference evidence="1 2" key="1">
    <citation type="submission" date="2014-09" db="EMBL/GenBank/DDBJ databases">
        <title>Vibrio maritimus JCM 19235. (C45) whole genome shotgun sequence.</title>
        <authorList>
            <person name="Sawabe T."/>
            <person name="Meirelles P."/>
            <person name="Nakanishi M."/>
            <person name="Sayaka M."/>
            <person name="Hattori M."/>
            <person name="Ohkuma M."/>
        </authorList>
    </citation>
    <scope>NUCLEOTIDE SEQUENCE [LARGE SCALE GENOMIC DNA]</scope>
    <source>
        <strain evidence="2">JCM19235</strain>
    </source>
</reference>
<evidence type="ECO:0000313" key="2">
    <source>
        <dbReference type="Proteomes" id="UP000029228"/>
    </source>
</evidence>
<dbReference type="EMBL" id="BBMR01000003">
    <property type="protein sequence ID" value="GAL19017.1"/>
    <property type="molecule type" value="Genomic_DNA"/>
</dbReference>
<organism evidence="1 2">
    <name type="scientific">Vibrio maritimus</name>
    <dbReference type="NCBI Taxonomy" id="990268"/>
    <lineage>
        <taxon>Bacteria</taxon>
        <taxon>Pseudomonadati</taxon>
        <taxon>Pseudomonadota</taxon>
        <taxon>Gammaproteobacteria</taxon>
        <taxon>Vibrionales</taxon>
        <taxon>Vibrionaceae</taxon>
        <taxon>Vibrio</taxon>
    </lineage>
</organism>
<evidence type="ECO:0000313" key="1">
    <source>
        <dbReference type="EMBL" id="GAL19017.1"/>
    </source>
</evidence>
<proteinExistence type="predicted"/>
<accession>A0A090SHW4</accession>
<dbReference type="AlphaFoldDB" id="A0A090SHW4"/>
<keyword evidence="2" id="KW-1185">Reference proteome</keyword>
<protein>
    <submittedName>
        <fullName evidence="1">Uncharacterized protein</fullName>
    </submittedName>
</protein>
<gene>
    <name evidence="1" type="ORF">JCM19235_2440</name>
</gene>
<sequence length="63" mass="6897">MDSNDSHCDTARQVLEHAIGRNVVVVANNSNLELCKQACELEGLKVVSTVSLCTKREELIALQ</sequence>
<dbReference type="Proteomes" id="UP000029228">
    <property type="component" value="Unassembled WGS sequence"/>
</dbReference>
<comment type="caution">
    <text evidence="1">The sequence shown here is derived from an EMBL/GenBank/DDBJ whole genome shotgun (WGS) entry which is preliminary data.</text>
</comment>
<name>A0A090SHW4_9VIBR</name>
<dbReference type="STRING" id="990268.JCM19235_2440"/>